<keyword evidence="5 7" id="KW-1133">Transmembrane helix</keyword>
<feature type="transmembrane region" description="Helical" evidence="7">
    <location>
        <begin position="179"/>
        <end position="196"/>
    </location>
</feature>
<dbReference type="GO" id="GO:0005789">
    <property type="term" value="C:endoplasmic reticulum membrane"/>
    <property type="evidence" value="ECO:0007669"/>
    <property type="project" value="UniProtKB-SubCell"/>
</dbReference>
<organism evidence="8 9">
    <name type="scientific">Neotoma lepida</name>
    <name type="common">Desert woodrat</name>
    <dbReference type="NCBI Taxonomy" id="56216"/>
    <lineage>
        <taxon>Eukaryota</taxon>
        <taxon>Metazoa</taxon>
        <taxon>Chordata</taxon>
        <taxon>Craniata</taxon>
        <taxon>Vertebrata</taxon>
        <taxon>Euteleostomi</taxon>
        <taxon>Mammalia</taxon>
        <taxon>Eutheria</taxon>
        <taxon>Euarchontoglires</taxon>
        <taxon>Glires</taxon>
        <taxon>Rodentia</taxon>
        <taxon>Myomorpha</taxon>
        <taxon>Muroidea</taxon>
        <taxon>Cricetidae</taxon>
        <taxon>Neotominae</taxon>
        <taxon>Neotoma</taxon>
    </lineage>
</organism>
<dbReference type="AlphaFoldDB" id="A0A1A6H3C5"/>
<dbReference type="Proteomes" id="UP000092124">
    <property type="component" value="Unassembled WGS sequence"/>
</dbReference>
<sequence length="266" mass="30429">MAGQGLAAGFLQVPAVTRAYTAACVLTTAAVQLELLSPFQLYFNPHLVFRKFQVWRLITTFLFFGPLGFGFFFNMLFVYPGPREWGWRGRIGGVCWARSGETEAQSTWHFLYQCCRFRYCRMLEEGSFRGRKADFVFMFLFGGVLMTLLGFLGSLFFLGQALMAMLVYVWSRRSPQVRVNFFGLLNFQAPFLPWALMGFSMLLGNSVLTDLLGIVVGHIYYFLEDVFPNQPGGKRLLLTPSFLKLLLDDPQEDPNYLPLPEEQPEH</sequence>
<comment type="subcellular location">
    <subcellularLocation>
        <location evidence="1 7">Endoplasmic reticulum membrane</location>
        <topology evidence="1 7">Multi-pass membrane protein</topology>
    </subcellularLocation>
</comment>
<dbReference type="GO" id="GO:0010498">
    <property type="term" value="P:proteasomal protein catabolic process"/>
    <property type="evidence" value="ECO:0007669"/>
    <property type="project" value="UniProtKB-ARBA"/>
</dbReference>
<dbReference type="OrthoDB" id="1716531at2759"/>
<feature type="transmembrane region" description="Helical" evidence="7">
    <location>
        <begin position="54"/>
        <end position="79"/>
    </location>
</feature>
<feature type="transmembrane region" description="Helical" evidence="7">
    <location>
        <begin position="135"/>
        <end position="158"/>
    </location>
</feature>
<keyword evidence="4 7" id="KW-0256">Endoplasmic reticulum</keyword>
<evidence type="ECO:0000256" key="2">
    <source>
        <dbReference type="ARBA" id="ARBA00008917"/>
    </source>
</evidence>
<evidence type="ECO:0000256" key="1">
    <source>
        <dbReference type="ARBA" id="ARBA00004477"/>
    </source>
</evidence>
<dbReference type="PANTHER" id="PTHR11009">
    <property type="entry name" value="DER1-LIKE PROTEIN, DERLIN"/>
    <property type="match status" value="1"/>
</dbReference>
<dbReference type="InterPro" id="IPR035952">
    <property type="entry name" value="Rhomboid-like_sf"/>
</dbReference>
<dbReference type="Pfam" id="PF04511">
    <property type="entry name" value="DER1"/>
    <property type="match status" value="2"/>
</dbReference>
<feature type="transmembrane region" description="Helical" evidence="7">
    <location>
        <begin position="20"/>
        <end position="42"/>
    </location>
</feature>
<comment type="caution">
    <text evidence="8">The sequence shown here is derived from an EMBL/GenBank/DDBJ whole genome shotgun (WGS) entry which is preliminary data.</text>
</comment>
<evidence type="ECO:0000256" key="4">
    <source>
        <dbReference type="ARBA" id="ARBA00022824"/>
    </source>
</evidence>
<dbReference type="SUPFAM" id="SSF144091">
    <property type="entry name" value="Rhomboid-like"/>
    <property type="match status" value="2"/>
</dbReference>
<protein>
    <recommendedName>
        <fullName evidence="7">Derlin</fullName>
    </recommendedName>
</protein>
<reference evidence="8 9" key="1">
    <citation type="submission" date="2016-06" db="EMBL/GenBank/DDBJ databases">
        <title>The Draft Genome Sequence and Annotation of the Desert Woodrat Neotoma lepida.</title>
        <authorList>
            <person name="Campbell M."/>
            <person name="Oakeson K.F."/>
            <person name="Yandell M."/>
            <person name="Halpert J.R."/>
            <person name="Dearing D."/>
        </authorList>
    </citation>
    <scope>NUCLEOTIDE SEQUENCE [LARGE SCALE GENOMIC DNA]</scope>
    <source>
        <strain evidence="8">417</strain>
        <tissue evidence="8">Liver</tissue>
    </source>
</reference>
<evidence type="ECO:0000256" key="6">
    <source>
        <dbReference type="ARBA" id="ARBA00023136"/>
    </source>
</evidence>
<proteinExistence type="inferred from homology"/>
<keyword evidence="6 7" id="KW-0472">Membrane</keyword>
<keyword evidence="9" id="KW-1185">Reference proteome</keyword>
<accession>A0A1A6H3C5</accession>
<dbReference type="EMBL" id="LZPO01055190">
    <property type="protein sequence ID" value="OBS72112.1"/>
    <property type="molecule type" value="Genomic_DNA"/>
</dbReference>
<name>A0A1A6H3C5_NEOLE</name>
<evidence type="ECO:0000256" key="7">
    <source>
        <dbReference type="RuleBase" id="RU363059"/>
    </source>
</evidence>
<dbReference type="GO" id="GO:0033554">
    <property type="term" value="P:cellular response to stress"/>
    <property type="evidence" value="ECO:0007669"/>
    <property type="project" value="UniProtKB-ARBA"/>
</dbReference>
<comment type="function">
    <text evidence="7">Functional component of endoplasmic reticulum-associated degradation (ERAD) for misfolded lumenal proteins. May act by forming a channel that allows the retrotranslocation of misfolded proteins into the cytosol where they are ubiquitinated and degraded by the proteasome.</text>
</comment>
<keyword evidence="3 7" id="KW-0812">Transmembrane</keyword>
<evidence type="ECO:0000313" key="9">
    <source>
        <dbReference type="Proteomes" id="UP000092124"/>
    </source>
</evidence>
<evidence type="ECO:0000313" key="8">
    <source>
        <dbReference type="EMBL" id="OBS72112.1"/>
    </source>
</evidence>
<evidence type="ECO:0000256" key="3">
    <source>
        <dbReference type="ARBA" id="ARBA00022692"/>
    </source>
</evidence>
<dbReference type="STRING" id="56216.A0A1A6H3C5"/>
<evidence type="ECO:0000256" key="5">
    <source>
        <dbReference type="ARBA" id="ARBA00022989"/>
    </source>
</evidence>
<comment type="similarity">
    <text evidence="2 7">Belongs to the derlin family.</text>
</comment>
<gene>
    <name evidence="8" type="ORF">A6R68_13308</name>
</gene>
<dbReference type="InterPro" id="IPR007599">
    <property type="entry name" value="DER1"/>
</dbReference>